<keyword evidence="1" id="KW-1133">Transmembrane helix</keyword>
<comment type="caution">
    <text evidence="2">The sequence shown here is derived from an EMBL/GenBank/DDBJ whole genome shotgun (WGS) entry which is preliminary data.</text>
</comment>
<dbReference type="EMBL" id="JBHUHR010000006">
    <property type="protein sequence ID" value="MFD2033740.1"/>
    <property type="molecule type" value="Genomic_DNA"/>
</dbReference>
<keyword evidence="1" id="KW-0812">Transmembrane</keyword>
<organism evidence="2 3">
    <name type="scientific">Belliella marina</name>
    <dbReference type="NCBI Taxonomy" id="1644146"/>
    <lineage>
        <taxon>Bacteria</taxon>
        <taxon>Pseudomonadati</taxon>
        <taxon>Bacteroidota</taxon>
        <taxon>Cytophagia</taxon>
        <taxon>Cytophagales</taxon>
        <taxon>Cyclobacteriaceae</taxon>
        <taxon>Belliella</taxon>
    </lineage>
</organism>
<dbReference type="Proteomes" id="UP001597361">
    <property type="component" value="Unassembled WGS sequence"/>
</dbReference>
<evidence type="ECO:0000313" key="3">
    <source>
        <dbReference type="Proteomes" id="UP001597361"/>
    </source>
</evidence>
<gene>
    <name evidence="2" type="ORF">ACFSKL_03005</name>
</gene>
<keyword evidence="1" id="KW-0472">Membrane</keyword>
<dbReference type="PANTHER" id="PTHR36974">
    <property type="entry name" value="MEMBRANE PROTEIN-RELATED"/>
    <property type="match status" value="1"/>
</dbReference>
<feature type="transmembrane region" description="Helical" evidence="1">
    <location>
        <begin position="54"/>
        <end position="72"/>
    </location>
</feature>
<keyword evidence="3" id="KW-1185">Reference proteome</keyword>
<reference evidence="3" key="1">
    <citation type="journal article" date="2019" name="Int. J. Syst. Evol. Microbiol.">
        <title>The Global Catalogue of Microorganisms (GCM) 10K type strain sequencing project: providing services to taxonomists for standard genome sequencing and annotation.</title>
        <authorList>
            <consortium name="The Broad Institute Genomics Platform"/>
            <consortium name="The Broad Institute Genome Sequencing Center for Infectious Disease"/>
            <person name="Wu L."/>
            <person name="Ma J."/>
        </authorList>
    </citation>
    <scope>NUCLEOTIDE SEQUENCE [LARGE SCALE GENOMIC DNA]</scope>
    <source>
        <strain evidence="3">CGMCC 1.15180</strain>
    </source>
</reference>
<evidence type="ECO:0008006" key="4">
    <source>
        <dbReference type="Google" id="ProtNLM"/>
    </source>
</evidence>
<evidence type="ECO:0000256" key="1">
    <source>
        <dbReference type="SAM" id="Phobius"/>
    </source>
</evidence>
<proteinExistence type="predicted"/>
<evidence type="ECO:0000313" key="2">
    <source>
        <dbReference type="EMBL" id="MFD2033740.1"/>
    </source>
</evidence>
<accession>A0ABW4VJP5</accession>
<sequence length="74" mass="8330">MNKLAGAFEILFGIGLLSELTRHYAAFGIIILLIAVFPANLYMYQKGAKGIPKWVLLLRLPLQFGLIAWAYLYT</sequence>
<name>A0ABW4VJP5_9BACT</name>
<feature type="transmembrane region" description="Helical" evidence="1">
    <location>
        <begin position="24"/>
        <end position="42"/>
    </location>
</feature>
<dbReference type="PANTHER" id="PTHR36974:SF1">
    <property type="entry name" value="DOXX FAMILY MEMBRANE PROTEIN"/>
    <property type="match status" value="1"/>
</dbReference>
<dbReference type="RefSeq" id="WP_376883424.1">
    <property type="nucleotide sequence ID" value="NZ_JBHUHR010000006.1"/>
</dbReference>
<protein>
    <recommendedName>
        <fullName evidence="4">DoxX family protein</fullName>
    </recommendedName>
</protein>